<keyword evidence="1" id="KW-0175">Coiled coil</keyword>
<gene>
    <name evidence="2" type="ORF">Mic7113_4343</name>
</gene>
<dbReference type="RefSeq" id="WP_015184176.1">
    <property type="nucleotide sequence ID" value="NC_019738.1"/>
</dbReference>
<proteinExistence type="predicted"/>
<dbReference type="KEGG" id="mic:Mic7113_4343"/>
<evidence type="ECO:0000256" key="1">
    <source>
        <dbReference type="SAM" id="Coils"/>
    </source>
</evidence>
<feature type="coiled-coil region" evidence="1">
    <location>
        <begin position="122"/>
        <end position="149"/>
    </location>
</feature>
<organism evidence="2 3">
    <name type="scientific">Allocoleopsis franciscana PCC 7113</name>
    <dbReference type="NCBI Taxonomy" id="1173027"/>
    <lineage>
        <taxon>Bacteria</taxon>
        <taxon>Bacillati</taxon>
        <taxon>Cyanobacteriota</taxon>
        <taxon>Cyanophyceae</taxon>
        <taxon>Coleofasciculales</taxon>
        <taxon>Coleofasciculaceae</taxon>
        <taxon>Allocoleopsis</taxon>
        <taxon>Allocoleopsis franciscana</taxon>
    </lineage>
</organism>
<dbReference type="HOGENOM" id="CLU_1601002_0_0_3"/>
<dbReference type="AlphaFoldDB" id="K9WI08"/>
<evidence type="ECO:0000313" key="3">
    <source>
        <dbReference type="Proteomes" id="UP000010471"/>
    </source>
</evidence>
<sequence>MFPWSKKITKPVTFNSEVADETLLAVVETELMKQPHKTFSDLCKEALWQFLCVPESVRPTTPKAGQMEQPVAELKRQLAEFEQRFLRQESGRWEAIEPKLNQLLNRESSRLEAIEPQLHQLLNRESSRLDAIERQLNQLSGQLAQLSQIVNQQPKSESSRPFVPEVKQAEVVTPTAPPAEIDDPLLNRLSAFLDDF</sequence>
<accession>K9WI08</accession>
<reference evidence="2 3" key="1">
    <citation type="submission" date="2012-06" db="EMBL/GenBank/DDBJ databases">
        <title>Finished chromosome of genome of Microcoleus sp. PCC 7113.</title>
        <authorList>
            <consortium name="US DOE Joint Genome Institute"/>
            <person name="Gugger M."/>
            <person name="Coursin T."/>
            <person name="Rippka R."/>
            <person name="Tandeau De Marsac N."/>
            <person name="Huntemann M."/>
            <person name="Wei C.-L."/>
            <person name="Han J."/>
            <person name="Detter J.C."/>
            <person name="Han C."/>
            <person name="Tapia R."/>
            <person name="Chen A."/>
            <person name="Kyrpides N."/>
            <person name="Mavromatis K."/>
            <person name="Markowitz V."/>
            <person name="Szeto E."/>
            <person name="Ivanova N."/>
            <person name="Pagani I."/>
            <person name="Pati A."/>
            <person name="Goodwin L."/>
            <person name="Nordberg H.P."/>
            <person name="Cantor M.N."/>
            <person name="Hua S.X."/>
            <person name="Woyke T."/>
            <person name="Kerfeld C.A."/>
        </authorList>
    </citation>
    <scope>NUCLEOTIDE SEQUENCE [LARGE SCALE GENOMIC DNA]</scope>
    <source>
        <strain evidence="2 3">PCC 7113</strain>
    </source>
</reference>
<dbReference type="EMBL" id="CP003630">
    <property type="protein sequence ID" value="AFZ20040.1"/>
    <property type="molecule type" value="Genomic_DNA"/>
</dbReference>
<dbReference type="Proteomes" id="UP000010471">
    <property type="component" value="Chromosome"/>
</dbReference>
<dbReference type="OrthoDB" id="468528at2"/>
<name>K9WI08_9CYAN</name>
<protein>
    <submittedName>
        <fullName evidence="2">Plasmid segregation centromere-binding protein ParR</fullName>
    </submittedName>
</protein>
<keyword evidence="3" id="KW-1185">Reference proteome</keyword>
<evidence type="ECO:0000313" key="2">
    <source>
        <dbReference type="EMBL" id="AFZ20040.1"/>
    </source>
</evidence>
<dbReference type="eggNOG" id="ENOG5033HU9">
    <property type="taxonomic scope" value="Bacteria"/>
</dbReference>